<protein>
    <submittedName>
        <fullName evidence="1">Uncharacterized protein</fullName>
    </submittedName>
</protein>
<evidence type="ECO:0000313" key="1">
    <source>
        <dbReference type="EMBL" id="KAI3377775.1"/>
    </source>
</evidence>
<organism evidence="1 2">
    <name type="scientific">Scortum barcoo</name>
    <name type="common">barcoo grunter</name>
    <dbReference type="NCBI Taxonomy" id="214431"/>
    <lineage>
        <taxon>Eukaryota</taxon>
        <taxon>Metazoa</taxon>
        <taxon>Chordata</taxon>
        <taxon>Craniata</taxon>
        <taxon>Vertebrata</taxon>
        <taxon>Euteleostomi</taxon>
        <taxon>Actinopterygii</taxon>
        <taxon>Neopterygii</taxon>
        <taxon>Teleostei</taxon>
        <taxon>Neoteleostei</taxon>
        <taxon>Acanthomorphata</taxon>
        <taxon>Eupercaria</taxon>
        <taxon>Centrarchiformes</taxon>
        <taxon>Terapontoidei</taxon>
        <taxon>Terapontidae</taxon>
        <taxon>Scortum</taxon>
    </lineage>
</organism>
<gene>
    <name evidence="1" type="ORF">L3Q82_008918</name>
</gene>
<reference evidence="1" key="1">
    <citation type="submission" date="2022-04" db="EMBL/GenBank/DDBJ databases">
        <title>Jade perch genome.</title>
        <authorList>
            <person name="Chao B."/>
        </authorList>
    </citation>
    <scope>NUCLEOTIDE SEQUENCE</scope>
    <source>
        <strain evidence="1">CB-2022</strain>
    </source>
</reference>
<proteinExistence type="predicted"/>
<dbReference type="Proteomes" id="UP000831701">
    <property type="component" value="Chromosome 1"/>
</dbReference>
<evidence type="ECO:0000313" key="2">
    <source>
        <dbReference type="Proteomes" id="UP000831701"/>
    </source>
</evidence>
<keyword evidence="2" id="KW-1185">Reference proteome</keyword>
<accession>A0ACB8XCE6</accession>
<dbReference type="EMBL" id="CM041531">
    <property type="protein sequence ID" value="KAI3377775.1"/>
    <property type="molecule type" value="Genomic_DNA"/>
</dbReference>
<sequence length="124" mass="14738">MTCAKILWDFQIQMDKQVMANQPDIVVVDKEQKRAVVIDVAIPSDNRIRKKEHEKLEKYQGLREQLERMWGEKTSVIPVVIRALRAVTPKLVGFIHPDWLLHDEQLILHFSDDRIFICEYLRSW</sequence>
<name>A0ACB8XCE6_9TELE</name>
<comment type="caution">
    <text evidence="1">The sequence shown here is derived from an EMBL/GenBank/DDBJ whole genome shotgun (WGS) entry which is preliminary data.</text>
</comment>